<evidence type="ECO:0000313" key="2">
    <source>
        <dbReference type="EMBL" id="TYB44068.1"/>
    </source>
</evidence>
<dbReference type="EMBL" id="VSFG01000005">
    <property type="protein sequence ID" value="TYB44068.1"/>
    <property type="molecule type" value="Genomic_DNA"/>
</dbReference>
<feature type="region of interest" description="Disordered" evidence="1">
    <location>
        <begin position="112"/>
        <end position="139"/>
    </location>
</feature>
<keyword evidence="3" id="KW-1185">Reference proteome</keyword>
<name>A0A5D0NI80_9ACTN</name>
<feature type="region of interest" description="Disordered" evidence="1">
    <location>
        <begin position="1"/>
        <end position="100"/>
    </location>
</feature>
<evidence type="ECO:0000313" key="3">
    <source>
        <dbReference type="Proteomes" id="UP000323380"/>
    </source>
</evidence>
<dbReference type="Proteomes" id="UP000323380">
    <property type="component" value="Unassembled WGS sequence"/>
</dbReference>
<reference evidence="2 3" key="1">
    <citation type="submission" date="2019-08" db="EMBL/GenBank/DDBJ databases">
        <title>Actinomadura sp. nov. CYP1-5 isolated from mountain soil.</title>
        <authorList>
            <person name="Songsumanus A."/>
            <person name="Kuncharoen N."/>
            <person name="Kudo T."/>
            <person name="Yuki M."/>
            <person name="Igarashi Y."/>
            <person name="Tanasupawat S."/>
        </authorList>
    </citation>
    <scope>NUCLEOTIDE SEQUENCE [LARGE SCALE GENOMIC DNA]</scope>
    <source>
        <strain evidence="2 3">JCM 14158</strain>
    </source>
</reference>
<comment type="caution">
    <text evidence="2">The sequence shown here is derived from an EMBL/GenBank/DDBJ whole genome shotgun (WGS) entry which is preliminary data.</text>
</comment>
<accession>A0A5D0NI80</accession>
<evidence type="ECO:0000256" key="1">
    <source>
        <dbReference type="SAM" id="MobiDB-lite"/>
    </source>
</evidence>
<feature type="compositionally biased region" description="Polar residues" evidence="1">
    <location>
        <begin position="80"/>
        <end position="94"/>
    </location>
</feature>
<protein>
    <submittedName>
        <fullName evidence="2">Uncharacterized protein</fullName>
    </submittedName>
</protein>
<dbReference type="RefSeq" id="WP_148344505.1">
    <property type="nucleotide sequence ID" value="NZ_VSFG01000005.1"/>
</dbReference>
<sequence length="382" mass="36162">MGALGISAARSTGSSGLDAPGAEPLDGRSGLGPFTERWTSGSGSGTTPATDADAFDERSTCSGPDATRATGAEALDSRSETGASTERCTGSSASGAERSKDVGALGISAARSTGSSGLDAPGADPLDGHSATGVPGAEALGEGSGLGAFVERWTSGSGAGTEFSMGLGAFDGDPEIGAFVERWTGGSGLGAALAVDAEGFDGRSTCSGLDVTPATGAVALGGGSGEGVPGDSVLGAGGVEGGEVCASPEGRTGGSALGGVWAAGGGGLDGRRSGAGAFAERCTGRSGLGAGRSAGARAFVGAVGAVTPGFAEGWVWCLGSEIERATRPPRDRVGAAGGFAGVPPLGSAAERRIGVLSSAGGGGVLVAARRAVGGVPGVAALR</sequence>
<gene>
    <name evidence="2" type="ORF">FXF69_24230</name>
</gene>
<proteinExistence type="predicted"/>
<dbReference type="AlphaFoldDB" id="A0A5D0NI80"/>
<organism evidence="2 3">
    <name type="scientific">Actinomadura chibensis</name>
    <dbReference type="NCBI Taxonomy" id="392828"/>
    <lineage>
        <taxon>Bacteria</taxon>
        <taxon>Bacillati</taxon>
        <taxon>Actinomycetota</taxon>
        <taxon>Actinomycetes</taxon>
        <taxon>Streptosporangiales</taxon>
        <taxon>Thermomonosporaceae</taxon>
        <taxon>Actinomadura</taxon>
    </lineage>
</organism>